<evidence type="ECO:0000313" key="18">
    <source>
        <dbReference type="EMBL" id="KAF3505945.1"/>
    </source>
</evidence>
<comment type="catalytic activity">
    <reaction evidence="15">
        <text>a thioglucoside + H2O = a sugar + a thiol.</text>
        <dbReference type="EC" id="3.2.1.147"/>
    </reaction>
</comment>
<evidence type="ECO:0000313" key="19">
    <source>
        <dbReference type="Proteomes" id="UP000712600"/>
    </source>
</evidence>
<evidence type="ECO:0000256" key="7">
    <source>
        <dbReference type="ARBA" id="ARBA00022554"/>
    </source>
</evidence>
<comment type="function">
    <text evidence="2">Degradation of glucosinolates (glucose residue linked by a thioglucoside bound to an amino acid derivative) to glucose, sulfate and any of the products: thiocyanates, isothiocyanates, nitriles, epithionitriles or oxazolidine-2-thiones.</text>
</comment>
<proteinExistence type="inferred from homology"/>
<dbReference type="EC" id="3.2.1.21" evidence="6"/>
<keyword evidence="10" id="KW-1015">Disulfide bond</keyword>
<keyword evidence="9" id="KW-0378">Hydrolase</keyword>
<evidence type="ECO:0000256" key="1">
    <source>
        <dbReference type="ARBA" id="ARBA00000448"/>
    </source>
</evidence>
<evidence type="ECO:0000256" key="15">
    <source>
        <dbReference type="ARBA" id="ARBA00034026"/>
    </source>
</evidence>
<dbReference type="GO" id="GO:0005975">
    <property type="term" value="P:carbohydrate metabolic process"/>
    <property type="evidence" value="ECO:0007669"/>
    <property type="project" value="InterPro"/>
</dbReference>
<keyword evidence="12" id="KW-0326">Glycosidase</keyword>
<dbReference type="AlphaFoldDB" id="A0A8S9NUP7"/>
<dbReference type="InterPro" id="IPR001360">
    <property type="entry name" value="Glyco_hydro_1"/>
</dbReference>
<organism evidence="18 19">
    <name type="scientific">Brassica cretica</name>
    <name type="common">Mustard</name>
    <dbReference type="NCBI Taxonomy" id="69181"/>
    <lineage>
        <taxon>Eukaryota</taxon>
        <taxon>Viridiplantae</taxon>
        <taxon>Streptophyta</taxon>
        <taxon>Embryophyta</taxon>
        <taxon>Tracheophyta</taxon>
        <taxon>Spermatophyta</taxon>
        <taxon>Magnoliopsida</taxon>
        <taxon>eudicotyledons</taxon>
        <taxon>Gunneridae</taxon>
        <taxon>Pentapetalae</taxon>
        <taxon>rosids</taxon>
        <taxon>malvids</taxon>
        <taxon>Brassicales</taxon>
        <taxon>Brassicaceae</taxon>
        <taxon>Brassiceae</taxon>
        <taxon>Brassica</taxon>
    </lineage>
</organism>
<dbReference type="GO" id="GO:0005773">
    <property type="term" value="C:vacuole"/>
    <property type="evidence" value="ECO:0007669"/>
    <property type="project" value="UniProtKB-SubCell"/>
</dbReference>
<feature type="signal peptide" evidence="17">
    <location>
        <begin position="1"/>
        <end position="22"/>
    </location>
</feature>
<protein>
    <recommendedName>
        <fullName evidence="13">Sinigrinase</fullName>
        <ecNumber evidence="5">3.2.1.147</ecNumber>
        <ecNumber evidence="6">3.2.1.21</ecNumber>
    </recommendedName>
    <alternativeName>
        <fullName evidence="14">Thioglucosidase</fullName>
    </alternativeName>
</protein>
<evidence type="ECO:0000256" key="2">
    <source>
        <dbReference type="ARBA" id="ARBA00003014"/>
    </source>
</evidence>
<evidence type="ECO:0000256" key="4">
    <source>
        <dbReference type="ARBA" id="ARBA00010838"/>
    </source>
</evidence>
<keyword evidence="8 17" id="KW-0732">Signal</keyword>
<comment type="similarity">
    <text evidence="4 16">Belongs to the glycosyl hydrolase 1 family.</text>
</comment>
<evidence type="ECO:0000256" key="13">
    <source>
        <dbReference type="ARBA" id="ARBA00032643"/>
    </source>
</evidence>
<accession>A0A8S9NUP7</accession>
<evidence type="ECO:0000256" key="17">
    <source>
        <dbReference type="SAM" id="SignalP"/>
    </source>
</evidence>
<comment type="catalytic activity">
    <reaction evidence="1">
        <text>Hydrolysis of terminal, non-reducing beta-D-glucosyl residues with release of beta-D-glucose.</text>
        <dbReference type="EC" id="3.2.1.21"/>
    </reaction>
</comment>
<evidence type="ECO:0000256" key="10">
    <source>
        <dbReference type="ARBA" id="ARBA00023157"/>
    </source>
</evidence>
<dbReference type="PANTHER" id="PTHR10353:SF150">
    <property type="entry name" value="BETA-GLUCOSIDASE 1-RELATED"/>
    <property type="match status" value="1"/>
</dbReference>
<dbReference type="PRINTS" id="PR00131">
    <property type="entry name" value="GLHYDRLASE1"/>
</dbReference>
<dbReference type="PANTHER" id="PTHR10353">
    <property type="entry name" value="GLYCOSYL HYDROLASE"/>
    <property type="match status" value="1"/>
</dbReference>
<keyword evidence="11" id="KW-0325">Glycoprotein</keyword>
<gene>
    <name evidence="18" type="ORF">F2Q69_00002371</name>
</gene>
<keyword evidence="7" id="KW-0926">Vacuole</keyword>
<comment type="subcellular location">
    <subcellularLocation>
        <location evidence="3">Vacuole</location>
    </subcellularLocation>
</comment>
<dbReference type="Pfam" id="PF00232">
    <property type="entry name" value="Glyco_hydro_1"/>
    <property type="match status" value="1"/>
</dbReference>
<dbReference type="EC" id="3.2.1.147" evidence="5"/>
<evidence type="ECO:0000256" key="5">
    <source>
        <dbReference type="ARBA" id="ARBA00012250"/>
    </source>
</evidence>
<sequence>MNRITMFLLAATLAAVRCGCDANYTRNDFPHDFAFGSGTSAYQGHKNVIIHIQVSGSKSLKILRMLGPLTYGDYPDGMKRKIGTRLPVFSEEESELVKGSCDFVGVIHYLAASVSDSQSKPFLPGDSKFFADMGVLLTYVGNFTAFEYEIAPWAMEGVLEYIKQSYGNPPVYILENGKPMKQDLQLQQEDTPRIEFLHAYMGAVLKAVRNGSDTRGYFVWSFMDLYELLSGYGYSFGIYSVNFSDPHRKRSPKLSAHWYSAFLKGNTTFLDSQDIMQLQSNLSSSATSL</sequence>
<dbReference type="Proteomes" id="UP000712600">
    <property type="component" value="Unassembled WGS sequence"/>
</dbReference>
<comment type="caution">
    <text evidence="18">The sequence shown here is derived from an EMBL/GenBank/DDBJ whole genome shotgun (WGS) entry which is preliminary data.</text>
</comment>
<evidence type="ECO:0000256" key="8">
    <source>
        <dbReference type="ARBA" id="ARBA00022729"/>
    </source>
</evidence>
<dbReference type="EMBL" id="QGKX02001521">
    <property type="protein sequence ID" value="KAF3505945.1"/>
    <property type="molecule type" value="Genomic_DNA"/>
</dbReference>
<reference evidence="18" key="1">
    <citation type="submission" date="2019-12" db="EMBL/GenBank/DDBJ databases">
        <title>Genome sequencing and annotation of Brassica cretica.</title>
        <authorList>
            <person name="Studholme D.J."/>
            <person name="Sarris P."/>
        </authorList>
    </citation>
    <scope>NUCLEOTIDE SEQUENCE</scope>
    <source>
        <strain evidence="18">PFS-109/04</strain>
        <tissue evidence="18">Leaf</tissue>
    </source>
</reference>
<evidence type="ECO:0000256" key="16">
    <source>
        <dbReference type="RuleBase" id="RU003690"/>
    </source>
</evidence>
<evidence type="ECO:0000256" key="6">
    <source>
        <dbReference type="ARBA" id="ARBA00012744"/>
    </source>
</evidence>
<evidence type="ECO:0000256" key="11">
    <source>
        <dbReference type="ARBA" id="ARBA00023180"/>
    </source>
</evidence>
<dbReference type="SUPFAM" id="SSF51445">
    <property type="entry name" value="(Trans)glycosidases"/>
    <property type="match status" value="1"/>
</dbReference>
<dbReference type="GO" id="GO:0008422">
    <property type="term" value="F:beta-glucosidase activity"/>
    <property type="evidence" value="ECO:0007669"/>
    <property type="project" value="UniProtKB-EC"/>
</dbReference>
<evidence type="ECO:0000256" key="14">
    <source>
        <dbReference type="ARBA" id="ARBA00032797"/>
    </source>
</evidence>
<dbReference type="InterPro" id="IPR017853">
    <property type="entry name" value="GH"/>
</dbReference>
<dbReference type="GO" id="GO:0019137">
    <property type="term" value="F:thioglucosidase activity"/>
    <property type="evidence" value="ECO:0007669"/>
    <property type="project" value="UniProtKB-EC"/>
</dbReference>
<name>A0A8S9NUP7_BRACR</name>
<evidence type="ECO:0000256" key="12">
    <source>
        <dbReference type="ARBA" id="ARBA00023295"/>
    </source>
</evidence>
<dbReference type="Gene3D" id="3.20.20.80">
    <property type="entry name" value="Glycosidases"/>
    <property type="match status" value="1"/>
</dbReference>
<evidence type="ECO:0000256" key="3">
    <source>
        <dbReference type="ARBA" id="ARBA00004116"/>
    </source>
</evidence>
<evidence type="ECO:0000256" key="9">
    <source>
        <dbReference type="ARBA" id="ARBA00022801"/>
    </source>
</evidence>
<feature type="chain" id="PRO_5035809474" description="Sinigrinase" evidence="17">
    <location>
        <begin position="23"/>
        <end position="289"/>
    </location>
</feature>